<keyword evidence="1" id="KW-0472">Membrane</keyword>
<feature type="transmembrane region" description="Helical" evidence="1">
    <location>
        <begin position="33"/>
        <end position="49"/>
    </location>
</feature>
<accession>S2RVH2</accession>
<evidence type="ECO:0000313" key="2">
    <source>
        <dbReference type="EMBL" id="EPC71358.1"/>
    </source>
</evidence>
<feature type="transmembrane region" description="Helical" evidence="1">
    <location>
        <begin position="12"/>
        <end position="27"/>
    </location>
</feature>
<name>S2RVH2_LACPA</name>
<dbReference type="PATRIC" id="fig|1256206.3.peg.2376"/>
<feature type="transmembrane region" description="Helical" evidence="1">
    <location>
        <begin position="99"/>
        <end position="122"/>
    </location>
</feature>
<feature type="transmembrane region" description="Helical" evidence="1">
    <location>
        <begin position="128"/>
        <end position="147"/>
    </location>
</feature>
<feature type="transmembrane region" description="Helical" evidence="1">
    <location>
        <begin position="224"/>
        <end position="245"/>
    </location>
</feature>
<keyword evidence="1" id="KW-1133">Transmembrane helix</keyword>
<feature type="transmembrane region" description="Helical" evidence="1">
    <location>
        <begin position="193"/>
        <end position="212"/>
    </location>
</feature>
<reference evidence="2 3" key="1">
    <citation type="journal article" date="2013" name="PLoS ONE">
        <title>Lactobacillus paracasei comparative genomics: towards species pan-genome definition and exploitation of diversity.</title>
        <authorList>
            <person name="Smokvina T."/>
            <person name="Wels M."/>
            <person name="Polka J."/>
            <person name="Chervaux C."/>
            <person name="Brisse S."/>
            <person name="Boekhorst J."/>
            <person name="van Hylckama Vlieg J.E."/>
            <person name="Siezen R.J."/>
        </authorList>
    </citation>
    <scope>NUCLEOTIDE SEQUENCE [LARGE SCALE GENOMIC DNA]</scope>
    <source>
        <strain evidence="2 3">Lpp126</strain>
    </source>
</reference>
<feature type="transmembrane region" description="Helical" evidence="1">
    <location>
        <begin position="159"/>
        <end position="181"/>
    </location>
</feature>
<gene>
    <name evidence="2" type="ORF">Lpp126_15489</name>
</gene>
<protein>
    <submittedName>
        <fullName evidence="2">Uncharacterized protein</fullName>
    </submittedName>
</protein>
<dbReference type="AlphaFoldDB" id="S2RVH2"/>
<organism evidence="2 3">
    <name type="scientific">Lacticaseibacillus paracasei subsp. paracasei Lpp126</name>
    <dbReference type="NCBI Taxonomy" id="1256206"/>
    <lineage>
        <taxon>Bacteria</taxon>
        <taxon>Bacillati</taxon>
        <taxon>Bacillota</taxon>
        <taxon>Bacilli</taxon>
        <taxon>Lactobacillales</taxon>
        <taxon>Lactobacillaceae</taxon>
        <taxon>Lacticaseibacillus</taxon>
    </lineage>
</organism>
<proteinExistence type="predicted"/>
<evidence type="ECO:0000256" key="1">
    <source>
        <dbReference type="SAM" id="Phobius"/>
    </source>
</evidence>
<sequence>MNNQQQKFDSTKHLGLLFCILLMITILEHYNSYYAVIVLIMVMTVLIPFQQRVSIATSVGEALDERKKLKRLWYYYVLDSSKEVDLEERQKINALFGNYAINAAAIVSLDIAAFYSVLQHFLGRLPGFVSLIYIYTYIALVFFLYLWGFVIRSVYKHTVITYTLTPFVSAVVYEFVSWLFLPQMTNLPNFVKVAIWLGITIILYALLSHYFPVYILRRLSGRKVLLSALVSVVAFFVSQMIQFFWEGYLTGQTQVFNFENVQKVAGISSLIKK</sequence>
<keyword evidence="1" id="KW-0812">Transmembrane</keyword>
<dbReference type="EMBL" id="ANKC01001098">
    <property type="protein sequence ID" value="EPC71358.1"/>
    <property type="molecule type" value="Genomic_DNA"/>
</dbReference>
<evidence type="ECO:0000313" key="3">
    <source>
        <dbReference type="Proteomes" id="UP000014243"/>
    </source>
</evidence>
<comment type="caution">
    <text evidence="2">The sequence shown here is derived from an EMBL/GenBank/DDBJ whole genome shotgun (WGS) entry which is preliminary data.</text>
</comment>
<dbReference type="Proteomes" id="UP000014243">
    <property type="component" value="Unassembled WGS sequence"/>
</dbReference>